<keyword evidence="3" id="KW-1185">Reference proteome</keyword>
<feature type="region of interest" description="Disordered" evidence="1">
    <location>
        <begin position="146"/>
        <end position="200"/>
    </location>
</feature>
<evidence type="ECO:0000313" key="2">
    <source>
        <dbReference type="EMBL" id="GAA2329624.1"/>
    </source>
</evidence>
<reference evidence="3" key="1">
    <citation type="journal article" date="2019" name="Int. J. Syst. Evol. Microbiol.">
        <title>The Global Catalogue of Microorganisms (GCM) 10K type strain sequencing project: providing services to taxonomists for standard genome sequencing and annotation.</title>
        <authorList>
            <consortium name="The Broad Institute Genomics Platform"/>
            <consortium name="The Broad Institute Genome Sequencing Center for Infectious Disease"/>
            <person name="Wu L."/>
            <person name="Ma J."/>
        </authorList>
    </citation>
    <scope>NUCLEOTIDE SEQUENCE [LARGE SCALE GENOMIC DNA]</scope>
    <source>
        <strain evidence="3">JCM 3272</strain>
    </source>
</reference>
<feature type="region of interest" description="Disordered" evidence="1">
    <location>
        <begin position="1"/>
        <end position="25"/>
    </location>
</feature>
<evidence type="ECO:0000313" key="3">
    <source>
        <dbReference type="Proteomes" id="UP001501444"/>
    </source>
</evidence>
<sequence>MAAPHPVGVWIDPADSGSGRDPDSADLTPSLRVEPARGQAMITRFDCGSLRKMLLVQLLHWRVKRDVRRNARGYLGIVLLRDWRHRTVLSISLWKDLRSVYSMGEVPAHIAVTRVPAKLGIATSCGVFCYSGDWREVMFGGGPQRSPLEPWRAVNPPAGDLPVGEPSVTQVRAAGPAADNPTGATSGRHTEAPGDLQEAP</sequence>
<evidence type="ECO:0000256" key="1">
    <source>
        <dbReference type="SAM" id="MobiDB-lite"/>
    </source>
</evidence>
<evidence type="ECO:0008006" key="4">
    <source>
        <dbReference type="Google" id="ProtNLM"/>
    </source>
</evidence>
<accession>A0ABP5SER2</accession>
<name>A0ABP5SER2_9ACTN</name>
<protein>
    <recommendedName>
        <fullName evidence="4">DUF3291 domain-containing protein</fullName>
    </recommendedName>
</protein>
<proteinExistence type="predicted"/>
<dbReference type="Proteomes" id="UP001501444">
    <property type="component" value="Unassembled WGS sequence"/>
</dbReference>
<comment type="caution">
    <text evidence="2">The sequence shown here is derived from an EMBL/GenBank/DDBJ whole genome shotgun (WGS) entry which is preliminary data.</text>
</comment>
<dbReference type="RefSeq" id="WP_344610737.1">
    <property type="nucleotide sequence ID" value="NZ_BAAARV010000005.1"/>
</dbReference>
<dbReference type="EMBL" id="BAAARV010000005">
    <property type="protein sequence ID" value="GAA2329624.1"/>
    <property type="molecule type" value="Genomic_DNA"/>
</dbReference>
<gene>
    <name evidence="2" type="ORF">GCM10010170_007110</name>
</gene>
<organism evidence="2 3">
    <name type="scientific">Dactylosporangium salmoneum</name>
    <dbReference type="NCBI Taxonomy" id="53361"/>
    <lineage>
        <taxon>Bacteria</taxon>
        <taxon>Bacillati</taxon>
        <taxon>Actinomycetota</taxon>
        <taxon>Actinomycetes</taxon>
        <taxon>Micromonosporales</taxon>
        <taxon>Micromonosporaceae</taxon>
        <taxon>Dactylosporangium</taxon>
    </lineage>
</organism>